<evidence type="ECO:0000313" key="9">
    <source>
        <dbReference type="Proteomes" id="UP000190744"/>
    </source>
</evidence>
<proteinExistence type="predicted"/>
<evidence type="ECO:0000259" key="7">
    <source>
        <dbReference type="PROSITE" id="PS50195"/>
    </source>
</evidence>
<sequence length="852" mass="94602">MFTFDFDLYTNYAELSPTFPPPTPPPSMMPDKRKASMSEPSAKRMRISNEDASDIASSVASQERPRNNPFYGQKSAFPGLDDGGDELFYGSADDGMEYLRMVRSEANSLPSLFIAPVAIRDAEKPEPITQTEADAPGPHKFPAGFFEDEAYIAPVEADKQSAAGPDDRFPDAQISYYNLLRHRFLLLRSTLRCTPPATAIAVLDDAHPISLPDRNTAARKEWRRLLLTVDPHMVQLACLDSDSVLRVLSILARGLGENVRGGDLGLVRRVGAWAWGLLGKCREVGELATDQVGELRDLGKRAAKILLKMQETEFKRSAEDSDASDSDPGDAEEPQQEEINQAKDQGEDSPAGASVDQQDTDMADVDLSAALEAAKLRLRAKLQSETDLDATNEQSRAEHRDSAQQARVLLDMIITIVGEFFGQRDLLDAREFWLNYFGAVASWAQLQQQQLIFSYLLQFSSDHTIDATAARLAMAPTIEISIPTTTLSHTSPPHTLYHITLRLPLRSFTVSKRYSDFAAFHSDLISQTDIQPPVPLPSKSWFSNTVSNERFREERRRGLEAYLRAINEAPDARWRTSSAWRAFLNLPTAAATSTSNGTSNTSARLHAAITDPGSAANTAITDPTLWLDYYRDMKSHLHDARLQLSRRDQETTPQKQHESSAQAKTSLIRAASMITTLEESLKNLGSRGTQESSKSLSLGDGELRRRKDLLINARKERDGLEDLLHAMAAKSRLDHAVASVQDKEALLKASGADSANGGRRTPARSGRVLGKETERTRELDNEGVLQLQQQTMRDQDQSVEELMKIIIRQRELGTAIHEELEIQNELLKLADEDTDRLNAKIDVGKKRIGKIS</sequence>
<dbReference type="Proteomes" id="UP000190744">
    <property type="component" value="Unassembled WGS sequence"/>
</dbReference>
<evidence type="ECO:0000256" key="3">
    <source>
        <dbReference type="ARBA" id="ARBA00023054"/>
    </source>
</evidence>
<comment type="caution">
    <text evidence="8">The sequence shown here is derived from an EMBL/GenBank/DDBJ whole genome shotgun (WGS) entry which is preliminary data.</text>
</comment>
<feature type="compositionally biased region" description="Acidic residues" evidence="5">
    <location>
        <begin position="320"/>
        <end position="336"/>
    </location>
</feature>
<dbReference type="CDD" id="cd15858">
    <property type="entry name" value="SNARE_VAM7"/>
    <property type="match status" value="1"/>
</dbReference>
<dbReference type="PROSITE" id="PS50195">
    <property type="entry name" value="PX"/>
    <property type="match status" value="1"/>
</dbReference>
<dbReference type="Gene3D" id="1.20.58.1070">
    <property type="match status" value="1"/>
</dbReference>
<dbReference type="SUPFAM" id="SSF64268">
    <property type="entry name" value="PX domain"/>
    <property type="match status" value="1"/>
</dbReference>
<dbReference type="PANTHER" id="PTHR22775">
    <property type="entry name" value="SORTING NEXIN"/>
    <property type="match status" value="1"/>
</dbReference>
<feature type="region of interest" description="Disordered" evidence="5">
    <location>
        <begin position="749"/>
        <end position="775"/>
    </location>
</feature>
<evidence type="ECO:0000256" key="4">
    <source>
        <dbReference type="ARBA" id="ARBA00054927"/>
    </source>
</evidence>
<dbReference type="GO" id="GO:0035091">
    <property type="term" value="F:phosphatidylinositol binding"/>
    <property type="evidence" value="ECO:0007669"/>
    <property type="project" value="InterPro"/>
</dbReference>
<dbReference type="InterPro" id="IPR000727">
    <property type="entry name" value="T_SNARE_dom"/>
</dbReference>
<feature type="domain" description="T-SNARE coiled-coil homology" evidence="6">
    <location>
        <begin position="789"/>
        <end position="851"/>
    </location>
</feature>
<evidence type="ECO:0000256" key="2">
    <source>
        <dbReference type="ARBA" id="ARBA00022554"/>
    </source>
</evidence>
<dbReference type="InterPro" id="IPR036871">
    <property type="entry name" value="PX_dom_sf"/>
</dbReference>
<feature type="region of interest" description="Disordered" evidence="5">
    <location>
        <begin position="15"/>
        <end position="78"/>
    </location>
</feature>
<gene>
    <name evidence="8" type="ORF">PEBR_38456</name>
</gene>
<name>A0A1S9RD96_PENBI</name>
<keyword evidence="3" id="KW-0175">Coiled coil</keyword>
<dbReference type="CDD" id="cd06897">
    <property type="entry name" value="PX_SNARE"/>
    <property type="match status" value="1"/>
</dbReference>
<dbReference type="AlphaFoldDB" id="A0A1S9RD96"/>
<reference evidence="9" key="1">
    <citation type="submission" date="2015-09" db="EMBL/GenBank/DDBJ databases">
        <authorList>
            <person name="Fill T.P."/>
            <person name="Baretta J.F."/>
            <person name="de Almeida L.G."/>
            <person name="Rocha M."/>
            <person name="de Souza D.H."/>
            <person name="Malavazi I."/>
            <person name="Cerdeira L.T."/>
            <person name="Hong H."/>
            <person name="Samborskyy M."/>
            <person name="de Vasconcelos A.T."/>
            <person name="Leadlay P."/>
            <person name="Rodrigues-Filho E."/>
        </authorList>
    </citation>
    <scope>NUCLEOTIDE SEQUENCE [LARGE SCALE GENOMIC DNA]</scope>
    <source>
        <strain evidence="9">LaBioMMi 136</strain>
    </source>
</reference>
<evidence type="ECO:0000256" key="1">
    <source>
        <dbReference type="ARBA" id="ARBA00004116"/>
    </source>
</evidence>
<dbReference type="PROSITE" id="PS50192">
    <property type="entry name" value="T_SNARE"/>
    <property type="match status" value="1"/>
</dbReference>
<dbReference type="Gene3D" id="1.20.5.110">
    <property type="match status" value="1"/>
</dbReference>
<feature type="compositionally biased region" description="Pro residues" evidence="5">
    <location>
        <begin position="18"/>
        <end position="28"/>
    </location>
</feature>
<keyword evidence="2" id="KW-0926">Vacuole</keyword>
<dbReference type="Gene3D" id="3.30.1520.10">
    <property type="entry name" value="Phox-like domain"/>
    <property type="match status" value="1"/>
</dbReference>
<dbReference type="PANTHER" id="PTHR22775:SF3">
    <property type="entry name" value="SORTING NEXIN-13"/>
    <property type="match status" value="1"/>
</dbReference>
<feature type="domain" description="PX" evidence="7">
    <location>
        <begin position="475"/>
        <end position="590"/>
    </location>
</feature>
<organism evidence="8 9">
    <name type="scientific">Penicillium brasilianum</name>
    <dbReference type="NCBI Taxonomy" id="104259"/>
    <lineage>
        <taxon>Eukaryota</taxon>
        <taxon>Fungi</taxon>
        <taxon>Dikarya</taxon>
        <taxon>Ascomycota</taxon>
        <taxon>Pezizomycotina</taxon>
        <taxon>Eurotiomycetes</taxon>
        <taxon>Eurotiomycetidae</taxon>
        <taxon>Eurotiales</taxon>
        <taxon>Aspergillaceae</taxon>
        <taxon>Penicillium</taxon>
    </lineage>
</organism>
<feature type="region of interest" description="Disordered" evidence="5">
    <location>
        <begin position="314"/>
        <end position="357"/>
    </location>
</feature>
<accession>A0A1S9RD96</accession>
<evidence type="ECO:0008006" key="10">
    <source>
        <dbReference type="Google" id="ProtNLM"/>
    </source>
</evidence>
<dbReference type="SUPFAM" id="SSF58038">
    <property type="entry name" value="SNARE fusion complex"/>
    <property type="match status" value="1"/>
</dbReference>
<dbReference type="GO" id="GO:0007034">
    <property type="term" value="P:vacuolar transport"/>
    <property type="evidence" value="ECO:0007669"/>
    <property type="project" value="UniProtKB-ARBA"/>
</dbReference>
<dbReference type="SMART" id="SM00312">
    <property type="entry name" value="PX"/>
    <property type="match status" value="1"/>
</dbReference>
<dbReference type="Pfam" id="PF00787">
    <property type="entry name" value="PX"/>
    <property type="match status" value="1"/>
</dbReference>
<dbReference type="SMART" id="SM00397">
    <property type="entry name" value="t_SNARE"/>
    <property type="match status" value="1"/>
</dbReference>
<dbReference type="FunFam" id="1.20.5.110:FF:000058">
    <property type="entry name" value="VAM7p Vacuolar SNARE protein"/>
    <property type="match status" value="1"/>
</dbReference>
<evidence type="ECO:0000313" key="8">
    <source>
        <dbReference type="EMBL" id="OOQ83058.1"/>
    </source>
</evidence>
<dbReference type="InterPro" id="IPR001683">
    <property type="entry name" value="PX_dom"/>
</dbReference>
<dbReference type="InterPro" id="IPR035426">
    <property type="entry name" value="Gemin2/Brr1"/>
</dbReference>
<dbReference type="GO" id="GO:0016192">
    <property type="term" value="P:vesicle-mediated transport"/>
    <property type="evidence" value="ECO:0007669"/>
    <property type="project" value="UniProtKB-ARBA"/>
</dbReference>
<evidence type="ECO:0000256" key="5">
    <source>
        <dbReference type="SAM" id="MobiDB-lite"/>
    </source>
</evidence>
<comment type="function">
    <text evidence="4">Essential for proper morphogenesis of the vacuole. May exist as structural reinforcement on the surface of the vacuolar membrane and be required for maintenance against rupture by osmotic pressure.</text>
</comment>
<comment type="subcellular location">
    <subcellularLocation>
        <location evidence="1">Vacuole</location>
    </subcellularLocation>
</comment>
<dbReference type="GO" id="GO:0000387">
    <property type="term" value="P:spliceosomal snRNP assembly"/>
    <property type="evidence" value="ECO:0007669"/>
    <property type="project" value="InterPro"/>
</dbReference>
<dbReference type="Pfam" id="PF04938">
    <property type="entry name" value="SIP1"/>
    <property type="match status" value="1"/>
</dbReference>
<dbReference type="GO" id="GO:0000329">
    <property type="term" value="C:fungal-type vacuole membrane"/>
    <property type="evidence" value="ECO:0007669"/>
    <property type="project" value="UniProtKB-ARBA"/>
</dbReference>
<protein>
    <recommendedName>
        <fullName evidence="10">SNARE complex subunit (Vam7)</fullName>
    </recommendedName>
</protein>
<dbReference type="GO" id="GO:0097576">
    <property type="term" value="P:vacuole fusion"/>
    <property type="evidence" value="ECO:0007669"/>
    <property type="project" value="UniProtKB-ARBA"/>
</dbReference>
<evidence type="ECO:0000259" key="6">
    <source>
        <dbReference type="PROSITE" id="PS50192"/>
    </source>
</evidence>
<dbReference type="EMBL" id="LJBN01000205">
    <property type="protein sequence ID" value="OOQ83058.1"/>
    <property type="molecule type" value="Genomic_DNA"/>
</dbReference>